<keyword evidence="1" id="KW-0732">Signal</keyword>
<protein>
    <submittedName>
        <fullName evidence="3">Uncharacterized protein</fullName>
    </submittedName>
</protein>
<feature type="chain" id="PRO_5042189929" evidence="1">
    <location>
        <begin position="20"/>
        <end position="69"/>
    </location>
</feature>
<accession>A0AAF3EEG2</accession>
<reference evidence="3" key="1">
    <citation type="submission" date="2024-02" db="UniProtKB">
        <authorList>
            <consortium name="WormBaseParasite"/>
        </authorList>
    </citation>
    <scope>IDENTIFICATION</scope>
</reference>
<dbReference type="Proteomes" id="UP000887575">
    <property type="component" value="Unassembled WGS sequence"/>
</dbReference>
<evidence type="ECO:0000313" key="2">
    <source>
        <dbReference type="Proteomes" id="UP000887575"/>
    </source>
</evidence>
<dbReference type="AlphaFoldDB" id="A0AAF3EEG2"/>
<evidence type="ECO:0000313" key="3">
    <source>
        <dbReference type="WBParaSite" id="MBELARI_LOCUS12357"/>
    </source>
</evidence>
<evidence type="ECO:0000256" key="1">
    <source>
        <dbReference type="SAM" id="SignalP"/>
    </source>
</evidence>
<name>A0AAF3EEG2_9BILA</name>
<feature type="signal peptide" evidence="1">
    <location>
        <begin position="1"/>
        <end position="19"/>
    </location>
</feature>
<dbReference type="WBParaSite" id="MBELARI_LOCUS12357">
    <property type="protein sequence ID" value="MBELARI_LOCUS12357"/>
    <property type="gene ID" value="MBELARI_LOCUS12357"/>
</dbReference>
<proteinExistence type="predicted"/>
<organism evidence="2 3">
    <name type="scientific">Mesorhabditis belari</name>
    <dbReference type="NCBI Taxonomy" id="2138241"/>
    <lineage>
        <taxon>Eukaryota</taxon>
        <taxon>Metazoa</taxon>
        <taxon>Ecdysozoa</taxon>
        <taxon>Nematoda</taxon>
        <taxon>Chromadorea</taxon>
        <taxon>Rhabditida</taxon>
        <taxon>Rhabditina</taxon>
        <taxon>Rhabditomorpha</taxon>
        <taxon>Rhabditoidea</taxon>
        <taxon>Rhabditidae</taxon>
        <taxon>Mesorhabditinae</taxon>
        <taxon>Mesorhabditis</taxon>
    </lineage>
</organism>
<keyword evidence="2" id="KW-1185">Reference proteome</keyword>
<sequence>MKRLFLVLYFIVLIEFGKCEYADGAGCIHSAQCKTGSECCERSGIFEDFEPKCQKGGCRKDQREILMSN</sequence>